<dbReference type="EMBL" id="BAAAPK010000001">
    <property type="protein sequence ID" value="GAA1661343.1"/>
    <property type="molecule type" value="Genomic_DNA"/>
</dbReference>
<accession>A0ABN2FXU3</accession>
<protein>
    <submittedName>
        <fullName evidence="2">Uncharacterized protein</fullName>
    </submittedName>
</protein>
<sequence>MATGAAPEVGEERVADTEHDQSDCGVATDPELAGRVVAHVVQTLDRLVRPMDGIREDPNQAGA</sequence>
<gene>
    <name evidence="2" type="ORF">GCM10009807_01290</name>
</gene>
<proteinExistence type="predicted"/>
<feature type="compositionally biased region" description="Basic and acidic residues" evidence="1">
    <location>
        <begin position="10"/>
        <end position="22"/>
    </location>
</feature>
<keyword evidence="3" id="KW-1185">Reference proteome</keyword>
<evidence type="ECO:0000256" key="1">
    <source>
        <dbReference type="SAM" id="MobiDB-lite"/>
    </source>
</evidence>
<organism evidence="2 3">
    <name type="scientific">Microbacterium lacus</name>
    <dbReference type="NCBI Taxonomy" id="415217"/>
    <lineage>
        <taxon>Bacteria</taxon>
        <taxon>Bacillati</taxon>
        <taxon>Actinomycetota</taxon>
        <taxon>Actinomycetes</taxon>
        <taxon>Micrococcales</taxon>
        <taxon>Microbacteriaceae</taxon>
        <taxon>Microbacterium</taxon>
    </lineage>
</organism>
<evidence type="ECO:0000313" key="2">
    <source>
        <dbReference type="EMBL" id="GAA1661343.1"/>
    </source>
</evidence>
<evidence type="ECO:0000313" key="3">
    <source>
        <dbReference type="Proteomes" id="UP001500596"/>
    </source>
</evidence>
<reference evidence="2 3" key="1">
    <citation type="journal article" date="2019" name="Int. J. Syst. Evol. Microbiol.">
        <title>The Global Catalogue of Microorganisms (GCM) 10K type strain sequencing project: providing services to taxonomists for standard genome sequencing and annotation.</title>
        <authorList>
            <consortium name="The Broad Institute Genomics Platform"/>
            <consortium name="The Broad Institute Genome Sequencing Center for Infectious Disease"/>
            <person name="Wu L."/>
            <person name="Ma J."/>
        </authorList>
    </citation>
    <scope>NUCLEOTIDE SEQUENCE [LARGE SCALE GENOMIC DNA]</scope>
    <source>
        <strain evidence="2 3">JCM 15575</strain>
    </source>
</reference>
<dbReference type="Proteomes" id="UP001500596">
    <property type="component" value="Unassembled WGS sequence"/>
</dbReference>
<name>A0ABN2FXU3_9MICO</name>
<comment type="caution">
    <text evidence="2">The sequence shown here is derived from an EMBL/GenBank/DDBJ whole genome shotgun (WGS) entry which is preliminary data.</text>
</comment>
<feature type="region of interest" description="Disordered" evidence="1">
    <location>
        <begin position="1"/>
        <end position="28"/>
    </location>
</feature>